<proteinExistence type="predicted"/>
<dbReference type="Gene3D" id="3.30.110.90">
    <property type="entry name" value="Amidohydrolase"/>
    <property type="match status" value="1"/>
</dbReference>
<dbReference type="InterPro" id="IPR032466">
    <property type="entry name" value="Metal_Hydrolase"/>
</dbReference>
<dbReference type="RefSeq" id="WP_090774855.1">
    <property type="nucleotide sequence ID" value="NZ_FMYM01000002.1"/>
</dbReference>
<dbReference type="PANTHER" id="PTHR43135">
    <property type="entry name" value="ALPHA-D-RIBOSE 1-METHYLPHOSPHONATE 5-TRIPHOSPHATE DIPHOSPHATASE"/>
    <property type="match status" value="1"/>
</dbReference>
<dbReference type="InterPro" id="IPR051781">
    <property type="entry name" value="Metallo-dep_Hydrolase"/>
</dbReference>
<feature type="domain" description="Amidohydrolase-related" evidence="1">
    <location>
        <begin position="53"/>
        <end position="403"/>
    </location>
</feature>
<keyword evidence="2" id="KW-0378">Hydrolase</keyword>
<dbReference type="PANTHER" id="PTHR43135:SF3">
    <property type="entry name" value="ALPHA-D-RIBOSE 1-METHYLPHOSPHONATE 5-TRIPHOSPHATE DIPHOSPHATASE"/>
    <property type="match status" value="1"/>
</dbReference>
<dbReference type="SUPFAM" id="SSF51556">
    <property type="entry name" value="Metallo-dependent hydrolases"/>
    <property type="match status" value="1"/>
</dbReference>
<dbReference type="STRING" id="1464122.SAMN05421737_102300"/>
<keyword evidence="3" id="KW-1185">Reference proteome</keyword>
<gene>
    <name evidence="2" type="ORF">SAMN05421737_102300</name>
</gene>
<dbReference type="Gene3D" id="2.30.40.10">
    <property type="entry name" value="Urease, subunit C, domain 1"/>
    <property type="match status" value="1"/>
</dbReference>
<accession>A0A1G6H3G0</accession>
<dbReference type="Pfam" id="PF01979">
    <property type="entry name" value="Amidohydro_1"/>
    <property type="match status" value="1"/>
</dbReference>
<dbReference type="Gene3D" id="3.40.50.10910">
    <property type="entry name" value="Amidohydrolase"/>
    <property type="match status" value="1"/>
</dbReference>
<evidence type="ECO:0000259" key="1">
    <source>
        <dbReference type="Pfam" id="PF01979"/>
    </source>
</evidence>
<dbReference type="InterPro" id="IPR006680">
    <property type="entry name" value="Amidohydro-rel"/>
</dbReference>
<dbReference type="InterPro" id="IPR011059">
    <property type="entry name" value="Metal-dep_hydrolase_composite"/>
</dbReference>
<name>A0A1G6H3G0_9BACI</name>
<organism evidence="2 3">
    <name type="scientific">Shouchella lonarensis</name>
    <dbReference type="NCBI Taxonomy" id="1464122"/>
    <lineage>
        <taxon>Bacteria</taxon>
        <taxon>Bacillati</taxon>
        <taxon>Bacillota</taxon>
        <taxon>Bacilli</taxon>
        <taxon>Bacillales</taxon>
        <taxon>Bacillaceae</taxon>
        <taxon>Shouchella</taxon>
    </lineage>
</organism>
<evidence type="ECO:0000313" key="2">
    <source>
        <dbReference type="EMBL" id="SDB88731.1"/>
    </source>
</evidence>
<dbReference type="GO" id="GO:0016810">
    <property type="term" value="F:hydrolase activity, acting on carbon-nitrogen (but not peptide) bonds"/>
    <property type="evidence" value="ECO:0007669"/>
    <property type="project" value="InterPro"/>
</dbReference>
<sequence>MTAQWITNVNVLNVRTGQYDLYNVKIDAGRFAALQTAPPSEDAGVFLDGKGYFMLPGLIDSHCHIMPSYAPLFTAAGVTTVRNTAGSFFLLSSLLEAEETAPSPRLYTTDRLIDGVPGLWGETSIGTLSTEDEALAVREVRRQASLGARFIKVYGRLKKEVMAAVVREAQACGLDVSADIMVSTEVDARSAAGMGVKFLEHNSGMMQALFPDWRYLGDAHQYERVRQCDMPWAKIEALCEHLLSRNVVLVPTTVLFDQMARKEDHWQPSRVEDSCFASFQEQWHQTASHVEPSKYQLITEYTKAFTETYVRLGGTILAGTDAPIVYIHPGYALHRELALLAESGLSPLAALQSATIVPAQVLGETEIGAIEVGKKADFILLREDPLENITAIDTIEKVAKSGKLYDPQELQEVAKAKENQVTEAWYHERIQEFEAYMKAYEQSCE</sequence>
<evidence type="ECO:0000313" key="3">
    <source>
        <dbReference type="Proteomes" id="UP000242662"/>
    </source>
</evidence>
<dbReference type="Proteomes" id="UP000242662">
    <property type="component" value="Unassembled WGS sequence"/>
</dbReference>
<dbReference type="EMBL" id="FMYM01000002">
    <property type="protein sequence ID" value="SDB88731.1"/>
    <property type="molecule type" value="Genomic_DNA"/>
</dbReference>
<dbReference type="OrthoDB" id="9797498at2"/>
<reference evidence="3" key="1">
    <citation type="submission" date="2016-09" db="EMBL/GenBank/DDBJ databases">
        <authorList>
            <person name="Varghese N."/>
            <person name="Submissions S."/>
        </authorList>
    </citation>
    <scope>NUCLEOTIDE SEQUENCE [LARGE SCALE GENOMIC DNA]</scope>
    <source>
        <strain evidence="3">25nlg</strain>
    </source>
</reference>
<dbReference type="SUPFAM" id="SSF51338">
    <property type="entry name" value="Composite domain of metallo-dependent hydrolases"/>
    <property type="match status" value="1"/>
</dbReference>
<dbReference type="AlphaFoldDB" id="A0A1G6H3G0"/>
<dbReference type="Gene3D" id="1.20.58.520">
    <property type="entry name" value="Amidohydrolase"/>
    <property type="match status" value="1"/>
</dbReference>
<protein>
    <submittedName>
        <fullName evidence="2">Amidohydrolase family protein</fullName>
    </submittedName>
</protein>